<dbReference type="InterPro" id="IPR014712">
    <property type="entry name" value="ANTH_dom_sf"/>
</dbReference>
<dbReference type="OrthoDB" id="44015at2759"/>
<dbReference type="GO" id="GO:0032050">
    <property type="term" value="F:clathrin heavy chain binding"/>
    <property type="evidence" value="ECO:0007669"/>
    <property type="project" value="TreeGrafter"/>
</dbReference>
<dbReference type="Proteomes" id="UP000007014">
    <property type="component" value="Chromosome 7"/>
</dbReference>
<dbReference type="SUPFAM" id="SSF89009">
    <property type="entry name" value="GAT-like domain"/>
    <property type="match status" value="1"/>
</dbReference>
<keyword evidence="4" id="KW-0168">Coated pit</keyword>
<dbReference type="GO" id="GO:0000149">
    <property type="term" value="F:SNARE binding"/>
    <property type="evidence" value="ECO:0007669"/>
    <property type="project" value="TreeGrafter"/>
</dbReference>
<dbReference type="AlphaFoldDB" id="M1V4Q4"/>
<evidence type="ECO:0000256" key="4">
    <source>
        <dbReference type="ARBA" id="ARBA00023176"/>
    </source>
</evidence>
<dbReference type="GO" id="GO:0030136">
    <property type="term" value="C:clathrin-coated vesicle"/>
    <property type="evidence" value="ECO:0007669"/>
    <property type="project" value="InterPro"/>
</dbReference>
<dbReference type="PANTHER" id="PTHR22951:SF5">
    <property type="entry name" value="PHOSPHATIDYLINOSITOL-BINDING CLATHRIN ASSEMBLY PROTEIN LAP"/>
    <property type="match status" value="1"/>
</dbReference>
<dbReference type="GO" id="GO:0048268">
    <property type="term" value="P:clathrin coat assembly"/>
    <property type="evidence" value="ECO:0007669"/>
    <property type="project" value="InterPro"/>
</dbReference>
<organism evidence="6 7">
    <name type="scientific">Cyanidioschyzon merolae (strain NIES-3377 / 10D)</name>
    <name type="common">Unicellular red alga</name>
    <dbReference type="NCBI Taxonomy" id="280699"/>
    <lineage>
        <taxon>Eukaryota</taxon>
        <taxon>Rhodophyta</taxon>
        <taxon>Bangiophyceae</taxon>
        <taxon>Cyanidiales</taxon>
        <taxon>Cyanidiaceae</taxon>
        <taxon>Cyanidioschyzon</taxon>
    </lineage>
</organism>
<dbReference type="GO" id="GO:0005905">
    <property type="term" value="C:clathrin-coated pit"/>
    <property type="evidence" value="ECO:0007669"/>
    <property type="project" value="UniProtKB-SubCell"/>
</dbReference>
<dbReference type="SUPFAM" id="SSF48464">
    <property type="entry name" value="ENTH/VHS domain"/>
    <property type="match status" value="1"/>
</dbReference>
<dbReference type="CDD" id="cd03564">
    <property type="entry name" value="ANTH_N"/>
    <property type="match status" value="1"/>
</dbReference>
<reference evidence="6 7" key="2">
    <citation type="journal article" date="2007" name="BMC Biol.">
        <title>A 100%-complete sequence reveals unusually simple genomic features in the hot-spring red alga Cyanidioschyzon merolae.</title>
        <authorList>
            <person name="Nozaki H."/>
            <person name="Takano H."/>
            <person name="Misumi O."/>
            <person name="Terasawa K."/>
            <person name="Matsuzaki M."/>
            <person name="Maruyama S."/>
            <person name="Nishida K."/>
            <person name="Yagisawa F."/>
            <person name="Yoshida Y."/>
            <person name="Fujiwara T."/>
            <person name="Takio S."/>
            <person name="Tamura K."/>
            <person name="Chung S.J."/>
            <person name="Nakamura S."/>
            <person name="Kuroiwa H."/>
            <person name="Tanaka K."/>
            <person name="Sato N."/>
            <person name="Kuroiwa T."/>
        </authorList>
    </citation>
    <scope>NUCLEOTIDE SEQUENCE [LARGE SCALE GENOMIC DNA]</scope>
    <source>
        <strain evidence="6 7">10D</strain>
    </source>
</reference>
<dbReference type="STRING" id="280699.M1V4Q4"/>
<protein>
    <submittedName>
        <fullName evidence="6">Probable clathrin coat assembly protein AP180</fullName>
    </submittedName>
</protein>
<dbReference type="GO" id="GO:0005545">
    <property type="term" value="F:1-phosphatidylinositol binding"/>
    <property type="evidence" value="ECO:0007669"/>
    <property type="project" value="InterPro"/>
</dbReference>
<dbReference type="GO" id="GO:0006900">
    <property type="term" value="P:vesicle budding from membrane"/>
    <property type="evidence" value="ECO:0007669"/>
    <property type="project" value="TreeGrafter"/>
</dbReference>
<dbReference type="EMBL" id="AP006489">
    <property type="protein sequence ID" value="BAM79595.1"/>
    <property type="molecule type" value="Genomic_DNA"/>
</dbReference>
<dbReference type="GO" id="GO:0005546">
    <property type="term" value="F:phosphatidylinositol-4,5-bisphosphate binding"/>
    <property type="evidence" value="ECO:0007669"/>
    <property type="project" value="TreeGrafter"/>
</dbReference>
<dbReference type="KEGG" id="cme:CYME_CMG073C"/>
<dbReference type="eggNOG" id="KOG0251">
    <property type="taxonomic scope" value="Eukaryota"/>
</dbReference>
<gene>
    <name evidence="6" type="ORF">CYME_CMG073C</name>
</gene>
<evidence type="ECO:0000256" key="2">
    <source>
        <dbReference type="ARBA" id="ARBA00022583"/>
    </source>
</evidence>
<dbReference type="InterPro" id="IPR013809">
    <property type="entry name" value="ENTH"/>
</dbReference>
<dbReference type="GO" id="GO:0072583">
    <property type="term" value="P:clathrin-dependent endocytosis"/>
    <property type="evidence" value="ECO:0007669"/>
    <property type="project" value="InterPro"/>
</dbReference>
<dbReference type="HOGENOM" id="CLU_643069_0_0_1"/>
<dbReference type="InterPro" id="IPR048050">
    <property type="entry name" value="ANTH_N_plant"/>
</dbReference>
<evidence type="ECO:0000313" key="6">
    <source>
        <dbReference type="EMBL" id="BAM79595.1"/>
    </source>
</evidence>
<reference evidence="6 7" key="1">
    <citation type="journal article" date="2004" name="Nature">
        <title>Genome sequence of the ultrasmall unicellular red alga Cyanidioschyzon merolae 10D.</title>
        <authorList>
            <person name="Matsuzaki M."/>
            <person name="Misumi O."/>
            <person name="Shin-i T."/>
            <person name="Maruyama S."/>
            <person name="Takahara M."/>
            <person name="Miyagishima S."/>
            <person name="Mori T."/>
            <person name="Nishida K."/>
            <person name="Yagisawa F."/>
            <person name="Nishida K."/>
            <person name="Yoshida Y."/>
            <person name="Nishimura Y."/>
            <person name="Nakao S."/>
            <person name="Kobayashi T."/>
            <person name="Momoyama Y."/>
            <person name="Higashiyama T."/>
            <person name="Minoda A."/>
            <person name="Sano M."/>
            <person name="Nomoto H."/>
            <person name="Oishi K."/>
            <person name="Hayashi H."/>
            <person name="Ohta F."/>
            <person name="Nishizaka S."/>
            <person name="Haga S."/>
            <person name="Miura S."/>
            <person name="Morishita T."/>
            <person name="Kabeya Y."/>
            <person name="Terasawa K."/>
            <person name="Suzuki Y."/>
            <person name="Ishii Y."/>
            <person name="Asakawa S."/>
            <person name="Takano H."/>
            <person name="Ohta N."/>
            <person name="Kuroiwa H."/>
            <person name="Tanaka K."/>
            <person name="Shimizu N."/>
            <person name="Sugano S."/>
            <person name="Sato N."/>
            <person name="Nozaki H."/>
            <person name="Ogasawara N."/>
            <person name="Kohara Y."/>
            <person name="Kuroiwa T."/>
        </authorList>
    </citation>
    <scope>NUCLEOTIDE SEQUENCE [LARGE SCALE GENOMIC DNA]</scope>
    <source>
        <strain evidence="6 7">10D</strain>
    </source>
</reference>
<dbReference type="Gramene" id="CMG073CT">
    <property type="protein sequence ID" value="CMG073CT"/>
    <property type="gene ID" value="CMG073C"/>
</dbReference>
<name>M1V4Q4_CYAM1</name>
<comment type="subcellular location">
    <subcellularLocation>
        <location evidence="1">Membrane</location>
        <location evidence="1">Clathrin-coated pit</location>
    </subcellularLocation>
</comment>
<evidence type="ECO:0000313" key="7">
    <source>
        <dbReference type="Proteomes" id="UP000007014"/>
    </source>
</evidence>
<keyword evidence="3" id="KW-0472">Membrane</keyword>
<proteinExistence type="predicted"/>
<dbReference type="Gene3D" id="1.25.40.90">
    <property type="match status" value="1"/>
</dbReference>
<dbReference type="SMART" id="SM00273">
    <property type="entry name" value="ENTH"/>
    <property type="match status" value="1"/>
</dbReference>
<dbReference type="InterPro" id="IPR008942">
    <property type="entry name" value="ENTH_VHS"/>
</dbReference>
<dbReference type="PROSITE" id="PS50942">
    <property type="entry name" value="ENTH"/>
    <property type="match status" value="1"/>
</dbReference>
<feature type="domain" description="ENTH" evidence="5">
    <location>
        <begin position="57"/>
        <end position="193"/>
    </location>
</feature>
<dbReference type="InterPro" id="IPR011417">
    <property type="entry name" value="ANTH_dom"/>
</dbReference>
<dbReference type="InterPro" id="IPR045192">
    <property type="entry name" value="AP180-like"/>
</dbReference>
<evidence type="ECO:0000256" key="3">
    <source>
        <dbReference type="ARBA" id="ARBA00023136"/>
    </source>
</evidence>
<accession>M1V4Q4</accession>
<keyword evidence="2" id="KW-0254">Endocytosis</keyword>
<dbReference type="RefSeq" id="XP_005535881.1">
    <property type="nucleotide sequence ID" value="XM_005535824.1"/>
</dbReference>
<evidence type="ECO:0000256" key="1">
    <source>
        <dbReference type="ARBA" id="ARBA00004600"/>
    </source>
</evidence>
<dbReference type="Gene3D" id="1.20.58.150">
    <property type="entry name" value="ANTH domain"/>
    <property type="match status" value="1"/>
</dbReference>
<dbReference type="PANTHER" id="PTHR22951">
    <property type="entry name" value="CLATHRIN ASSEMBLY PROTEIN"/>
    <property type="match status" value="1"/>
</dbReference>
<keyword evidence="7" id="KW-1185">Reference proteome</keyword>
<dbReference type="GeneID" id="16993273"/>
<evidence type="ECO:0000259" key="5">
    <source>
        <dbReference type="PROSITE" id="PS50942"/>
    </source>
</evidence>
<sequence length="427" mass="47843">MDTKRVSDQKTMSFEFCTQLTMYVSNRSTAPRPFRLHTVSDHMPLSLKATDLATRAWTHLSRNKLRRSVIKATSDQPSRPPWKHLQRILLSTQLASFGADSFVCVPEVYEYLFQRLSISDSWMVVCKTLFVIHYILREGNQRLAELLLSDSATCFTSAERLIGPDFVYAQFVRKYAIYLREKVIAYQAMRVVFEHPGTRKAVSSGAPVRVVTPRECASGPIILGSASGELRRAPPQQATNYSTQPAESAQMAAVASIPGASIESLALVDAIRVLPILLDQLDALVAVRLADGSRLNDLTCAVSELLLEELGGLIPEVNRGMNRVLESFHALGTHHAIFCLHIYDRYCSCVRSTEDFLSMQFGTHVFLPRGRTPLLDHVPLDLSASLREHILRKGLERTSGISSDKERAKEEELIRKAIEESIRATMR</sequence>
<dbReference type="Pfam" id="PF07651">
    <property type="entry name" value="ANTH"/>
    <property type="match status" value="1"/>
</dbReference>